<evidence type="ECO:0000256" key="14">
    <source>
        <dbReference type="RuleBase" id="RU000461"/>
    </source>
</evidence>
<comment type="cofactor">
    <cofactor evidence="1 13">
        <name>heme</name>
        <dbReference type="ChEBI" id="CHEBI:30413"/>
    </cofactor>
</comment>
<dbReference type="InterPro" id="IPR017972">
    <property type="entry name" value="Cyt_P450_CS"/>
</dbReference>
<dbReference type="GO" id="GO:0016705">
    <property type="term" value="F:oxidoreductase activity, acting on paired donors, with incorporation or reduction of molecular oxygen"/>
    <property type="evidence" value="ECO:0007669"/>
    <property type="project" value="InterPro"/>
</dbReference>
<evidence type="ECO:0008006" key="18">
    <source>
        <dbReference type="Google" id="ProtNLM"/>
    </source>
</evidence>
<comment type="similarity">
    <text evidence="4 14">Belongs to the cytochrome P450 family.</text>
</comment>
<evidence type="ECO:0000256" key="8">
    <source>
        <dbReference type="ARBA" id="ARBA00022848"/>
    </source>
</evidence>
<sequence>MALSLILLGLVVVFVFYYYGIRPMSYWKKRGAKQSTPVWWFGDNLRNVFRKETVVDLFKRIYNMEPNSRYFGFYQFNLPTLMLKDPKLLKQITVKEFDHFTDHRRIVPPYYSDPLWGRNLFSLEGQEWKTMRPILSPSFTSNKMKIMFNLMDDCAENLVNYFLKNNQDIVEVEMVNVSTRFANDVIATTAFGVKVDSLDEPNNEFYKMGAEVTDFSSLKKNLEIARAFVFPESTKYFKVKMYENPPRQFFTDLIENNLKLREEKGIMRPDMIHLLMEAKNGQNQKGENGITNNDIIAQALIFFFAGFESVSSLITFTAYELALHPEIQNRLREEIVEAFQECKGKWNYEALYKMKYIDMVISECLRKWPNFPNMSRVCTKDFVIEPELPDEKPLLIEKGTLLELPIICMHYDPKYFPDPERFDPERFSDENKDKIDPNTYFPFGLGPRVCIGSRFALMEAKILFAHLLLSFEIVPIKKTLIPMKLSKKHFNVHPDDGVNLGLKSLRL</sequence>
<proteinExistence type="inferred from homology"/>
<evidence type="ECO:0000256" key="10">
    <source>
        <dbReference type="ARBA" id="ARBA00023004"/>
    </source>
</evidence>
<name>A0A9P0GM19_9CUCU</name>
<evidence type="ECO:0000256" key="9">
    <source>
        <dbReference type="ARBA" id="ARBA00023002"/>
    </source>
</evidence>
<gene>
    <name evidence="16" type="ORF">PSYICH_LOCUS14459</name>
</gene>
<evidence type="ECO:0000256" key="7">
    <source>
        <dbReference type="ARBA" id="ARBA00022824"/>
    </source>
</evidence>
<protein>
    <recommendedName>
        <fullName evidence="18">Cytochrome P450</fullName>
    </recommendedName>
</protein>
<keyword evidence="12 15" id="KW-0472">Membrane</keyword>
<dbReference type="AlphaFoldDB" id="A0A9P0GM19"/>
<keyword evidence="6 13" id="KW-0479">Metal-binding</keyword>
<dbReference type="FunFam" id="1.10.630.10:FF:000042">
    <property type="entry name" value="Cytochrome P450"/>
    <property type="match status" value="1"/>
</dbReference>
<evidence type="ECO:0000256" key="12">
    <source>
        <dbReference type="ARBA" id="ARBA00023136"/>
    </source>
</evidence>
<feature type="binding site" description="axial binding residue" evidence="13">
    <location>
        <position position="450"/>
    </location>
    <ligand>
        <name>heme</name>
        <dbReference type="ChEBI" id="CHEBI:30413"/>
    </ligand>
    <ligandPart>
        <name>Fe</name>
        <dbReference type="ChEBI" id="CHEBI:18248"/>
    </ligandPart>
</feature>
<keyword evidence="8" id="KW-0492">Microsome</keyword>
<dbReference type="Pfam" id="PF00067">
    <property type="entry name" value="p450"/>
    <property type="match status" value="1"/>
</dbReference>
<dbReference type="GO" id="GO:0005506">
    <property type="term" value="F:iron ion binding"/>
    <property type="evidence" value="ECO:0007669"/>
    <property type="project" value="InterPro"/>
</dbReference>
<dbReference type="GO" id="GO:0004497">
    <property type="term" value="F:monooxygenase activity"/>
    <property type="evidence" value="ECO:0007669"/>
    <property type="project" value="UniProtKB-KW"/>
</dbReference>
<evidence type="ECO:0000256" key="1">
    <source>
        <dbReference type="ARBA" id="ARBA00001971"/>
    </source>
</evidence>
<dbReference type="Proteomes" id="UP001153636">
    <property type="component" value="Chromosome 8"/>
</dbReference>
<evidence type="ECO:0000256" key="13">
    <source>
        <dbReference type="PIRSR" id="PIRSR602401-1"/>
    </source>
</evidence>
<dbReference type="OrthoDB" id="2789670at2759"/>
<evidence type="ECO:0000256" key="6">
    <source>
        <dbReference type="ARBA" id="ARBA00022723"/>
    </source>
</evidence>
<evidence type="ECO:0000256" key="15">
    <source>
        <dbReference type="SAM" id="Phobius"/>
    </source>
</evidence>
<evidence type="ECO:0000256" key="11">
    <source>
        <dbReference type="ARBA" id="ARBA00023033"/>
    </source>
</evidence>
<keyword evidence="11 14" id="KW-0503">Monooxygenase</keyword>
<dbReference type="InterPro" id="IPR002401">
    <property type="entry name" value="Cyt_P450_E_grp-I"/>
</dbReference>
<evidence type="ECO:0000256" key="3">
    <source>
        <dbReference type="ARBA" id="ARBA00004406"/>
    </source>
</evidence>
<dbReference type="EMBL" id="OV651820">
    <property type="protein sequence ID" value="CAH1114741.1"/>
    <property type="molecule type" value="Genomic_DNA"/>
</dbReference>
<evidence type="ECO:0000256" key="5">
    <source>
        <dbReference type="ARBA" id="ARBA00022617"/>
    </source>
</evidence>
<dbReference type="PANTHER" id="PTHR24292:SF54">
    <property type="entry name" value="CYP9F3-RELATED"/>
    <property type="match status" value="1"/>
</dbReference>
<feature type="transmembrane region" description="Helical" evidence="15">
    <location>
        <begin position="6"/>
        <end position="21"/>
    </location>
</feature>
<dbReference type="GO" id="GO:0005789">
    <property type="term" value="C:endoplasmic reticulum membrane"/>
    <property type="evidence" value="ECO:0007669"/>
    <property type="project" value="UniProtKB-SubCell"/>
</dbReference>
<comment type="subcellular location">
    <subcellularLocation>
        <location evidence="3">Endoplasmic reticulum membrane</location>
        <topology evidence="3">Peripheral membrane protein</topology>
    </subcellularLocation>
    <subcellularLocation>
        <location evidence="2">Microsome membrane</location>
        <topology evidence="2">Peripheral membrane protein</topology>
    </subcellularLocation>
</comment>
<dbReference type="PRINTS" id="PR00463">
    <property type="entry name" value="EP450I"/>
</dbReference>
<keyword evidence="15" id="KW-1133">Transmembrane helix</keyword>
<evidence type="ECO:0000256" key="2">
    <source>
        <dbReference type="ARBA" id="ARBA00004174"/>
    </source>
</evidence>
<keyword evidence="7" id="KW-0256">Endoplasmic reticulum</keyword>
<keyword evidence="15" id="KW-0812">Transmembrane</keyword>
<accession>A0A9P0GM19</accession>
<evidence type="ECO:0000313" key="16">
    <source>
        <dbReference type="EMBL" id="CAH1114741.1"/>
    </source>
</evidence>
<keyword evidence="9 14" id="KW-0560">Oxidoreductase</keyword>
<dbReference type="PANTHER" id="PTHR24292">
    <property type="entry name" value="CYTOCHROME P450"/>
    <property type="match status" value="1"/>
</dbReference>
<dbReference type="PRINTS" id="PR00385">
    <property type="entry name" value="P450"/>
</dbReference>
<reference evidence="16" key="1">
    <citation type="submission" date="2022-01" db="EMBL/GenBank/DDBJ databases">
        <authorList>
            <person name="King R."/>
        </authorList>
    </citation>
    <scope>NUCLEOTIDE SEQUENCE</scope>
</reference>
<dbReference type="CDD" id="cd11056">
    <property type="entry name" value="CYP6-like"/>
    <property type="match status" value="1"/>
</dbReference>
<dbReference type="SUPFAM" id="SSF48264">
    <property type="entry name" value="Cytochrome P450"/>
    <property type="match status" value="1"/>
</dbReference>
<dbReference type="InterPro" id="IPR001128">
    <property type="entry name" value="Cyt_P450"/>
</dbReference>
<evidence type="ECO:0000256" key="4">
    <source>
        <dbReference type="ARBA" id="ARBA00010617"/>
    </source>
</evidence>
<dbReference type="GO" id="GO:0020037">
    <property type="term" value="F:heme binding"/>
    <property type="evidence" value="ECO:0007669"/>
    <property type="project" value="InterPro"/>
</dbReference>
<dbReference type="InterPro" id="IPR036396">
    <property type="entry name" value="Cyt_P450_sf"/>
</dbReference>
<organism evidence="16 17">
    <name type="scientific">Psylliodes chrysocephalus</name>
    <dbReference type="NCBI Taxonomy" id="3402493"/>
    <lineage>
        <taxon>Eukaryota</taxon>
        <taxon>Metazoa</taxon>
        <taxon>Ecdysozoa</taxon>
        <taxon>Arthropoda</taxon>
        <taxon>Hexapoda</taxon>
        <taxon>Insecta</taxon>
        <taxon>Pterygota</taxon>
        <taxon>Neoptera</taxon>
        <taxon>Endopterygota</taxon>
        <taxon>Coleoptera</taxon>
        <taxon>Polyphaga</taxon>
        <taxon>Cucujiformia</taxon>
        <taxon>Chrysomeloidea</taxon>
        <taxon>Chrysomelidae</taxon>
        <taxon>Galerucinae</taxon>
        <taxon>Alticini</taxon>
        <taxon>Psylliodes</taxon>
    </lineage>
</organism>
<dbReference type="PROSITE" id="PS00086">
    <property type="entry name" value="CYTOCHROME_P450"/>
    <property type="match status" value="1"/>
</dbReference>
<dbReference type="InterPro" id="IPR050476">
    <property type="entry name" value="Insect_CytP450_Detox"/>
</dbReference>
<keyword evidence="5 13" id="KW-0349">Heme</keyword>
<keyword evidence="10 13" id="KW-0408">Iron</keyword>
<dbReference type="Gene3D" id="1.10.630.10">
    <property type="entry name" value="Cytochrome P450"/>
    <property type="match status" value="1"/>
</dbReference>
<keyword evidence="17" id="KW-1185">Reference proteome</keyword>
<evidence type="ECO:0000313" key="17">
    <source>
        <dbReference type="Proteomes" id="UP001153636"/>
    </source>
</evidence>